<sequence length="127" mass="14424">MEINAFLKFQASGGPGSLGVTAPLALNWKQRIMSQNNLDIFLWPEMPMPRRALGHSWALHFIVMCNKPNGPNGWNNWREVSDFLLRPLNTPYNAIHAWVWLVGEYHMCLSYTVASLLQQTCLSGRAP</sequence>
<accession>A0ABN8ZCK0</accession>
<keyword evidence="2" id="KW-1185">Reference proteome</keyword>
<name>A0ABN8ZCK0_RANTA</name>
<evidence type="ECO:0000313" key="2">
    <source>
        <dbReference type="Proteomes" id="UP001176941"/>
    </source>
</evidence>
<dbReference type="EMBL" id="OX459939">
    <property type="protein sequence ID" value="CAI9170547.1"/>
    <property type="molecule type" value="Genomic_DNA"/>
</dbReference>
<protein>
    <submittedName>
        <fullName evidence="1">Uncharacterized protein</fullName>
    </submittedName>
</protein>
<organism evidence="1 2">
    <name type="scientific">Rangifer tarandus platyrhynchus</name>
    <name type="common">Svalbard reindeer</name>
    <dbReference type="NCBI Taxonomy" id="3082113"/>
    <lineage>
        <taxon>Eukaryota</taxon>
        <taxon>Metazoa</taxon>
        <taxon>Chordata</taxon>
        <taxon>Craniata</taxon>
        <taxon>Vertebrata</taxon>
        <taxon>Euteleostomi</taxon>
        <taxon>Mammalia</taxon>
        <taxon>Eutheria</taxon>
        <taxon>Laurasiatheria</taxon>
        <taxon>Artiodactyla</taxon>
        <taxon>Ruminantia</taxon>
        <taxon>Pecora</taxon>
        <taxon>Cervidae</taxon>
        <taxon>Odocoileinae</taxon>
        <taxon>Rangifer</taxon>
    </lineage>
</organism>
<gene>
    <name evidence="1" type="ORF">MRATA1EN1_LOCUS19509</name>
</gene>
<dbReference type="Proteomes" id="UP001176941">
    <property type="component" value="Chromosome 3"/>
</dbReference>
<proteinExistence type="predicted"/>
<reference evidence="1" key="1">
    <citation type="submission" date="2023-04" db="EMBL/GenBank/DDBJ databases">
        <authorList>
            <consortium name="ELIXIR-Norway"/>
        </authorList>
    </citation>
    <scope>NUCLEOTIDE SEQUENCE [LARGE SCALE GENOMIC DNA]</scope>
</reference>
<evidence type="ECO:0000313" key="1">
    <source>
        <dbReference type="EMBL" id="CAI9170547.1"/>
    </source>
</evidence>